<organism evidence="2 3">
    <name type="scientific">Pseudomonas kermanshahensis</name>
    <dbReference type="NCBI Taxonomy" id="2745482"/>
    <lineage>
        <taxon>Bacteria</taxon>
        <taxon>Pseudomonadati</taxon>
        <taxon>Pseudomonadota</taxon>
        <taxon>Gammaproteobacteria</taxon>
        <taxon>Pseudomonadales</taxon>
        <taxon>Pseudomonadaceae</taxon>
        <taxon>Pseudomonas</taxon>
    </lineage>
</organism>
<dbReference type="RefSeq" id="WP_207879090.1">
    <property type="nucleotide sequence ID" value="NZ_CP099575.1"/>
</dbReference>
<dbReference type="Proteomes" id="UP001377692">
    <property type="component" value="Unassembled WGS sequence"/>
</dbReference>
<accession>A0ABU8RAJ7</accession>
<evidence type="ECO:0000313" key="3">
    <source>
        <dbReference type="Proteomes" id="UP001377692"/>
    </source>
</evidence>
<feature type="domain" description="Transcriptional regulator AbiEi antitoxin N-terminal" evidence="1">
    <location>
        <begin position="8"/>
        <end position="87"/>
    </location>
</feature>
<dbReference type="EMBL" id="JBBHLD010000020">
    <property type="protein sequence ID" value="MEJ5906918.1"/>
    <property type="molecule type" value="Genomic_DNA"/>
</dbReference>
<reference evidence="2 3" key="1">
    <citation type="submission" date="2024-02" db="EMBL/GenBank/DDBJ databases">
        <title>Identification of pathogenicity and growth-promoting functions of Pseudomonas putida variants.</title>
        <authorList>
            <person name="Sun J."/>
        </authorList>
    </citation>
    <scope>NUCLEOTIDE SEQUENCE [LARGE SCALE GENOMIC DNA]</scope>
    <source>
        <strain evidence="2 3">A04</strain>
    </source>
</reference>
<sequence length="245" mass="27412">MKGRHQYSLIKELYKTMPRDMPLDLSTLQKIGISNQRAAGYAKSGWLTRVAHGVYVFPGESLRLPSALSYLAMQIEGLHVGGYSALLEHDSTPLVLWGDARAALPRWFSERFSVRYSHARLFDWEGSSMPEQTLTDAGPALGGIKCSTPERALLEMLYDVGGKQSLEDAYSAFSQVKVMYPDIVGDLLQRCTSVKAKRLFLKWGRECGQLNVDTVLSQYRIPVGSNSRWITRLKDGSMLSLKPYG</sequence>
<dbReference type="InterPro" id="IPR021561">
    <property type="entry name" value="AbiEi_3"/>
</dbReference>
<keyword evidence="3" id="KW-1185">Reference proteome</keyword>
<gene>
    <name evidence="2" type="ORF">V7V80_19755</name>
</gene>
<proteinExistence type="predicted"/>
<name>A0ABU8RAJ7_9PSED</name>
<dbReference type="InterPro" id="IPR033455">
    <property type="entry name" value="AbiEi_3_N"/>
</dbReference>
<evidence type="ECO:0000259" key="1">
    <source>
        <dbReference type="Pfam" id="PF17194"/>
    </source>
</evidence>
<comment type="caution">
    <text evidence="2">The sequence shown here is derived from an EMBL/GenBank/DDBJ whole genome shotgun (WGS) entry which is preliminary data.</text>
</comment>
<dbReference type="Pfam" id="PF11459">
    <property type="entry name" value="AbiEi_3"/>
    <property type="match status" value="1"/>
</dbReference>
<protein>
    <submittedName>
        <fullName evidence="2">Type IV toxin-antitoxin system AbiEi family antitoxin domain-containing protein</fullName>
    </submittedName>
</protein>
<dbReference type="Pfam" id="PF17194">
    <property type="entry name" value="AbiEi_3_N"/>
    <property type="match status" value="1"/>
</dbReference>
<evidence type="ECO:0000313" key="2">
    <source>
        <dbReference type="EMBL" id="MEJ5906918.1"/>
    </source>
</evidence>